<evidence type="ECO:0000313" key="5">
    <source>
        <dbReference type="Proteomes" id="UP000274601"/>
    </source>
</evidence>
<comment type="caution">
    <text evidence="4">The sequence shown here is derived from an EMBL/GenBank/DDBJ whole genome shotgun (WGS) entry which is preliminary data.</text>
</comment>
<dbReference type="PANTHER" id="PTHR38340">
    <property type="entry name" value="S-LAYER PROTEIN"/>
    <property type="match status" value="1"/>
</dbReference>
<reference evidence="4 5" key="1">
    <citation type="submission" date="2018-10" db="EMBL/GenBank/DDBJ databases">
        <title>Genomic Encyclopedia of Archaeal and Bacterial Type Strains, Phase II (KMG-II): from individual species to whole genera.</title>
        <authorList>
            <person name="Goeker M."/>
        </authorList>
    </citation>
    <scope>NUCLEOTIDE SEQUENCE [LARGE SCALE GENOMIC DNA]</scope>
    <source>
        <strain evidence="4 5">DSM 43383</strain>
    </source>
</reference>
<gene>
    <name evidence="4" type="ORF">BZB76_0492</name>
</gene>
<organism evidence="4 5">
    <name type="scientific">Actinomadura pelletieri DSM 43383</name>
    <dbReference type="NCBI Taxonomy" id="1120940"/>
    <lineage>
        <taxon>Bacteria</taxon>
        <taxon>Bacillati</taxon>
        <taxon>Actinomycetota</taxon>
        <taxon>Actinomycetes</taxon>
        <taxon>Streptosporangiales</taxon>
        <taxon>Thermomonosporaceae</taxon>
        <taxon>Actinomadura</taxon>
    </lineage>
</organism>
<dbReference type="GO" id="GO:0005576">
    <property type="term" value="C:extracellular region"/>
    <property type="evidence" value="ECO:0007669"/>
    <property type="project" value="UniProtKB-SubCell"/>
</dbReference>
<evidence type="ECO:0000256" key="1">
    <source>
        <dbReference type="ARBA" id="ARBA00004613"/>
    </source>
</evidence>
<evidence type="ECO:0000256" key="3">
    <source>
        <dbReference type="SAM" id="SignalP"/>
    </source>
</evidence>
<dbReference type="InterPro" id="IPR011049">
    <property type="entry name" value="Serralysin-like_metalloprot_C"/>
</dbReference>
<dbReference type="PRINTS" id="PR00313">
    <property type="entry name" value="CABNDNGRPT"/>
</dbReference>
<dbReference type="Proteomes" id="UP000274601">
    <property type="component" value="Unassembled WGS sequence"/>
</dbReference>
<dbReference type="SUPFAM" id="SSF51120">
    <property type="entry name" value="beta-Roll"/>
    <property type="match status" value="1"/>
</dbReference>
<keyword evidence="5" id="KW-1185">Reference proteome</keyword>
<dbReference type="Gene3D" id="2.150.10.10">
    <property type="entry name" value="Serralysin-like metalloprotease, C-terminal"/>
    <property type="match status" value="2"/>
</dbReference>
<dbReference type="GO" id="GO:0005509">
    <property type="term" value="F:calcium ion binding"/>
    <property type="evidence" value="ECO:0007669"/>
    <property type="project" value="InterPro"/>
</dbReference>
<dbReference type="AlphaFoldDB" id="A0A495QY41"/>
<dbReference type="RefSeq" id="WP_170180483.1">
    <property type="nucleotide sequence ID" value="NZ_RBWU01000001.1"/>
</dbReference>
<feature type="signal peptide" evidence="3">
    <location>
        <begin position="1"/>
        <end position="28"/>
    </location>
</feature>
<dbReference type="InterPro" id="IPR050557">
    <property type="entry name" value="RTX_toxin/Mannuronan_C5-epim"/>
</dbReference>
<accession>A0A495QY41</accession>
<dbReference type="PANTHER" id="PTHR38340:SF1">
    <property type="entry name" value="S-LAYER PROTEIN"/>
    <property type="match status" value="1"/>
</dbReference>
<keyword evidence="3" id="KW-0732">Signal</keyword>
<proteinExistence type="predicted"/>
<dbReference type="PROSITE" id="PS00330">
    <property type="entry name" value="HEMOLYSIN_CALCIUM"/>
    <property type="match status" value="2"/>
</dbReference>
<feature type="chain" id="PRO_5019821271" description="Hemolysin type calcium-binding protein" evidence="3">
    <location>
        <begin position="29"/>
        <end position="220"/>
    </location>
</feature>
<dbReference type="InterPro" id="IPR018511">
    <property type="entry name" value="Hemolysin-typ_Ca-bd_CS"/>
</dbReference>
<dbReference type="InterPro" id="IPR001343">
    <property type="entry name" value="Hemolysn_Ca-bd"/>
</dbReference>
<protein>
    <recommendedName>
        <fullName evidence="6">Hemolysin type calcium-binding protein</fullName>
    </recommendedName>
</protein>
<evidence type="ECO:0008006" key="6">
    <source>
        <dbReference type="Google" id="ProtNLM"/>
    </source>
</evidence>
<name>A0A495QY41_9ACTN</name>
<keyword evidence="2" id="KW-0964">Secreted</keyword>
<evidence type="ECO:0000313" key="4">
    <source>
        <dbReference type="EMBL" id="RKS79053.1"/>
    </source>
</evidence>
<comment type="subcellular location">
    <subcellularLocation>
        <location evidence="1">Secreted</location>
    </subcellularLocation>
</comment>
<dbReference type="EMBL" id="RBWU01000001">
    <property type="protein sequence ID" value="RKS79053.1"/>
    <property type="molecule type" value="Genomic_DNA"/>
</dbReference>
<dbReference type="Pfam" id="PF00353">
    <property type="entry name" value="HemolysinCabind"/>
    <property type="match status" value="2"/>
</dbReference>
<sequence length="220" mass="22531">MRIRPIIGTLTLLGVALSPVAAAGPAHADPLTCRDQKSGLNLTVTKPGTPEADALLLIQTDVSSGLGGDDWFFHDAVEDSPFASDAVICGDAGSDSIGFINSPARGALSVLGGDDGDSIRGGGNNDILNGNKGTDTIWGLDGNDRILGEGGVDTLHGGMGDDDIRGGDDNDNLFGNEGDDTINGDNGWDLIDGGPGHDTCYGEVTINCEFPPSAVRPKKN</sequence>
<evidence type="ECO:0000256" key="2">
    <source>
        <dbReference type="ARBA" id="ARBA00022525"/>
    </source>
</evidence>